<feature type="non-terminal residue" evidence="2">
    <location>
        <position position="218"/>
    </location>
</feature>
<dbReference type="EMBL" id="JAHFYH010000004">
    <property type="protein sequence ID" value="KAH0233574.1"/>
    <property type="molecule type" value="Genomic_DNA"/>
</dbReference>
<dbReference type="Gene3D" id="1.25.40.10">
    <property type="entry name" value="Tetratricopeptide repeat domain"/>
    <property type="match status" value="1"/>
</dbReference>
<comment type="caution">
    <text evidence="2">The sequence shown here is derived from an EMBL/GenBank/DDBJ whole genome shotgun (WGS) entry which is preliminary data.</text>
</comment>
<dbReference type="Proteomes" id="UP000767238">
    <property type="component" value="Unassembled WGS sequence"/>
</dbReference>
<accession>A0A9P8K9N4</accession>
<feature type="region of interest" description="Disordered" evidence="1">
    <location>
        <begin position="58"/>
        <end position="82"/>
    </location>
</feature>
<gene>
    <name evidence="2" type="ORF">KCV03_g1134</name>
</gene>
<reference evidence="2" key="2">
    <citation type="submission" date="2021-08" db="EMBL/GenBank/DDBJ databases">
        <authorList>
            <person name="Gostincar C."/>
            <person name="Sun X."/>
            <person name="Song Z."/>
            <person name="Gunde-Cimerman N."/>
        </authorList>
    </citation>
    <scope>NUCLEOTIDE SEQUENCE</scope>
    <source>
        <strain evidence="2">EXF-8016</strain>
    </source>
</reference>
<proteinExistence type="predicted"/>
<reference evidence="2" key="1">
    <citation type="journal article" date="2021" name="J Fungi (Basel)">
        <title>Virulence traits and population genomics of the black yeast Aureobasidium melanogenum.</title>
        <authorList>
            <person name="Cernosa A."/>
            <person name="Sun X."/>
            <person name="Gostincar C."/>
            <person name="Fang C."/>
            <person name="Gunde-Cimerman N."/>
            <person name="Song Z."/>
        </authorList>
    </citation>
    <scope>NUCLEOTIDE SEQUENCE</scope>
    <source>
        <strain evidence="2">EXF-8016</strain>
    </source>
</reference>
<sequence length="218" mass="24369">MAEDTQSAFWDSIPDNLRNAVEQAIPANILQERLSLSTKPGTLDSRYKQLERILKETINHEEQTKQSSEQTDPAQSTSHPKPSALFPLAMLQVETKQYAAAEETYRNIVATNSSSRPNLAAMSNLIDVLNIQHKYPEAQTMAMQVLPLLQKELGANSPQYLGCMRKLMESLVGQRKSGEARVMYQKGMDLVATISDDDVKKEEGDAMQEIDRKIDSLG</sequence>
<protein>
    <submittedName>
        <fullName evidence="2">Uncharacterized protein</fullName>
    </submittedName>
</protein>
<name>A0A9P8K9N4_AURME</name>
<dbReference type="SUPFAM" id="SSF48452">
    <property type="entry name" value="TPR-like"/>
    <property type="match status" value="1"/>
</dbReference>
<dbReference type="InterPro" id="IPR011990">
    <property type="entry name" value="TPR-like_helical_dom_sf"/>
</dbReference>
<evidence type="ECO:0000313" key="2">
    <source>
        <dbReference type="EMBL" id="KAH0233574.1"/>
    </source>
</evidence>
<feature type="compositionally biased region" description="Polar residues" evidence="1">
    <location>
        <begin position="65"/>
        <end position="80"/>
    </location>
</feature>
<dbReference type="OrthoDB" id="626167at2759"/>
<organism evidence="2 3">
    <name type="scientific">Aureobasidium melanogenum</name>
    <name type="common">Aureobasidium pullulans var. melanogenum</name>
    <dbReference type="NCBI Taxonomy" id="46634"/>
    <lineage>
        <taxon>Eukaryota</taxon>
        <taxon>Fungi</taxon>
        <taxon>Dikarya</taxon>
        <taxon>Ascomycota</taxon>
        <taxon>Pezizomycotina</taxon>
        <taxon>Dothideomycetes</taxon>
        <taxon>Dothideomycetidae</taxon>
        <taxon>Dothideales</taxon>
        <taxon>Saccotheciaceae</taxon>
        <taxon>Aureobasidium</taxon>
    </lineage>
</organism>
<evidence type="ECO:0000256" key="1">
    <source>
        <dbReference type="SAM" id="MobiDB-lite"/>
    </source>
</evidence>
<evidence type="ECO:0000313" key="3">
    <source>
        <dbReference type="Proteomes" id="UP000767238"/>
    </source>
</evidence>
<dbReference type="AlphaFoldDB" id="A0A9P8K9N4"/>